<organism evidence="2 3">
    <name type="scientific">Lentilactobacillus sunkii</name>
    <dbReference type="NCBI Taxonomy" id="481719"/>
    <lineage>
        <taxon>Bacteria</taxon>
        <taxon>Bacillati</taxon>
        <taxon>Bacillota</taxon>
        <taxon>Bacilli</taxon>
        <taxon>Lactobacillales</taxon>
        <taxon>Lactobacillaceae</taxon>
        <taxon>Lentilactobacillus</taxon>
    </lineage>
</organism>
<evidence type="ECO:0000256" key="1">
    <source>
        <dbReference type="SAM" id="Phobius"/>
    </source>
</evidence>
<feature type="transmembrane region" description="Helical" evidence="1">
    <location>
        <begin position="69"/>
        <end position="87"/>
    </location>
</feature>
<keyword evidence="1" id="KW-0472">Membrane</keyword>
<evidence type="ECO:0008006" key="4">
    <source>
        <dbReference type="Google" id="ProtNLM"/>
    </source>
</evidence>
<keyword evidence="1" id="KW-0812">Transmembrane</keyword>
<gene>
    <name evidence="2" type="ORF">LASUN_01590</name>
</gene>
<evidence type="ECO:0000313" key="3">
    <source>
        <dbReference type="Proteomes" id="UP000177010"/>
    </source>
</evidence>
<protein>
    <recommendedName>
        <fullName evidence="4">Type II toxin-antitoxin system RelE/ParE family toxin</fullName>
    </recommendedName>
</protein>
<comment type="caution">
    <text evidence="2">The sequence shown here is derived from an EMBL/GenBank/DDBJ whole genome shotgun (WGS) entry which is preliminary data.</text>
</comment>
<dbReference type="Proteomes" id="UP000177010">
    <property type="component" value="Unassembled WGS sequence"/>
</dbReference>
<dbReference type="EMBL" id="MIQE01000002">
    <property type="protein sequence ID" value="OFA13160.1"/>
    <property type="molecule type" value="Genomic_DNA"/>
</dbReference>
<dbReference type="InterPro" id="IPR035093">
    <property type="entry name" value="RelE/ParE_toxin_dom_sf"/>
</dbReference>
<proteinExistence type="predicted"/>
<accession>A0A1E7XJ80</accession>
<evidence type="ECO:0000313" key="2">
    <source>
        <dbReference type="EMBL" id="OFA13160.1"/>
    </source>
</evidence>
<sequence>MSIRIIYLRSFTKMLKGLVKNPDKIKRQIETDIQYFIEQNPDTFQYPDSGTGIGNVWKLRVGPRQEFRAIYYVYAKANTIFFILIFAKQDQANHTRKQIKEIKGIIKNL</sequence>
<dbReference type="AlphaFoldDB" id="A0A1E7XJ80"/>
<dbReference type="Gene3D" id="3.30.2310.20">
    <property type="entry name" value="RelE-like"/>
    <property type="match status" value="1"/>
</dbReference>
<name>A0A1E7XJ80_9LACO</name>
<reference evidence="2 3" key="1">
    <citation type="submission" date="2016-09" db="EMBL/GenBank/DDBJ databases">
        <title>Genome Sequence of Lactobacillus sunkii Strain CG01.</title>
        <authorList>
            <person name="Poehlein A."/>
            <person name="Gabris C."/>
            <person name="Bengelsdorf F.R."/>
            <person name="Duerre P."/>
            <person name="Daniel R."/>
        </authorList>
    </citation>
    <scope>NUCLEOTIDE SEQUENCE [LARGE SCALE GENOMIC DNA]</scope>
    <source>
        <strain evidence="2 3">CG_D</strain>
    </source>
</reference>
<dbReference type="SUPFAM" id="SSF143011">
    <property type="entry name" value="RelE-like"/>
    <property type="match status" value="1"/>
</dbReference>
<keyword evidence="1" id="KW-1133">Transmembrane helix</keyword>